<protein>
    <submittedName>
        <fullName evidence="9">UDP-N-acetylmuramyl pentapeptide phosphotransferase</fullName>
    </submittedName>
</protein>
<feature type="transmembrane region" description="Helical" evidence="8">
    <location>
        <begin position="46"/>
        <end position="70"/>
    </location>
</feature>
<dbReference type="RefSeq" id="WP_103116811.1">
    <property type="nucleotide sequence ID" value="NZ_PPFX01000057.1"/>
</dbReference>
<evidence type="ECO:0000256" key="5">
    <source>
        <dbReference type="ARBA" id="ARBA00022989"/>
    </source>
</evidence>
<keyword evidence="7" id="KW-0479">Metal-binding</keyword>
<evidence type="ECO:0000313" key="10">
    <source>
        <dbReference type="Proteomes" id="UP000236340"/>
    </source>
</evidence>
<feature type="transmembrane region" description="Helical" evidence="8">
    <location>
        <begin position="119"/>
        <end position="136"/>
    </location>
</feature>
<dbReference type="GO" id="GO:0005886">
    <property type="term" value="C:plasma membrane"/>
    <property type="evidence" value="ECO:0007669"/>
    <property type="project" value="UniProtKB-SubCell"/>
</dbReference>
<dbReference type="OrthoDB" id="9783652at2"/>
<evidence type="ECO:0000256" key="6">
    <source>
        <dbReference type="ARBA" id="ARBA00023136"/>
    </source>
</evidence>
<feature type="transmembrane region" description="Helical" evidence="8">
    <location>
        <begin position="205"/>
        <end position="232"/>
    </location>
</feature>
<name>A0A2K2H5T8_9BACT</name>
<evidence type="ECO:0000256" key="3">
    <source>
        <dbReference type="ARBA" id="ARBA00022679"/>
    </source>
</evidence>
<keyword evidence="7" id="KW-0460">Magnesium</keyword>
<gene>
    <name evidence="9" type="ORF">C2E25_16455</name>
</gene>
<evidence type="ECO:0000256" key="1">
    <source>
        <dbReference type="ARBA" id="ARBA00004651"/>
    </source>
</evidence>
<keyword evidence="5 8" id="KW-1133">Transmembrane helix</keyword>
<dbReference type="EMBL" id="PPFX01000057">
    <property type="protein sequence ID" value="PNU18668.1"/>
    <property type="molecule type" value="Genomic_DNA"/>
</dbReference>
<comment type="caution">
    <text evidence="9">The sequence shown here is derived from an EMBL/GenBank/DDBJ whole genome shotgun (WGS) entry which is preliminary data.</text>
</comment>
<feature type="transmembrane region" description="Helical" evidence="8">
    <location>
        <begin position="6"/>
        <end position="25"/>
    </location>
</feature>
<dbReference type="PANTHER" id="PTHR22926">
    <property type="entry name" value="PHOSPHO-N-ACETYLMURAMOYL-PENTAPEPTIDE-TRANSFERASE"/>
    <property type="match status" value="1"/>
</dbReference>
<dbReference type="GO" id="GO:0009103">
    <property type="term" value="P:lipopolysaccharide biosynthetic process"/>
    <property type="evidence" value="ECO:0007669"/>
    <property type="project" value="TreeGrafter"/>
</dbReference>
<reference evidence="9 10" key="1">
    <citation type="journal article" date="2018" name="Genome Announc.">
        <title>Genome Sequence of Geothermobacter sp. HR-1 Iron Reducer from the Loihi Seamount.</title>
        <authorList>
            <person name="Smith H."/>
            <person name="Abuyen K."/>
            <person name="Tremblay J."/>
            <person name="Savalia P."/>
            <person name="Perez-Rodriguez I."/>
            <person name="Emerson D."/>
            <person name="Tully B."/>
            <person name="Amend J."/>
        </authorList>
    </citation>
    <scope>NUCLEOTIDE SEQUENCE [LARGE SCALE GENOMIC DNA]</scope>
    <source>
        <strain evidence="9 10">HR-1</strain>
    </source>
</reference>
<evidence type="ECO:0000256" key="2">
    <source>
        <dbReference type="ARBA" id="ARBA00022475"/>
    </source>
</evidence>
<evidence type="ECO:0000256" key="4">
    <source>
        <dbReference type="ARBA" id="ARBA00022692"/>
    </source>
</evidence>
<evidence type="ECO:0000256" key="8">
    <source>
        <dbReference type="SAM" id="Phobius"/>
    </source>
</evidence>
<organism evidence="9 10">
    <name type="scientific">Geothermobacter hydrogeniphilus</name>
    <dbReference type="NCBI Taxonomy" id="1969733"/>
    <lineage>
        <taxon>Bacteria</taxon>
        <taxon>Pseudomonadati</taxon>
        <taxon>Thermodesulfobacteriota</taxon>
        <taxon>Desulfuromonadia</taxon>
        <taxon>Desulfuromonadales</taxon>
        <taxon>Geothermobacteraceae</taxon>
        <taxon>Geothermobacter</taxon>
    </lineage>
</organism>
<dbReference type="Proteomes" id="UP000236340">
    <property type="component" value="Unassembled WGS sequence"/>
</dbReference>
<feature type="binding site" evidence="7">
    <location>
        <position position="196"/>
    </location>
    <ligand>
        <name>Mg(2+)</name>
        <dbReference type="ChEBI" id="CHEBI:18420"/>
    </ligand>
</feature>
<dbReference type="AlphaFoldDB" id="A0A2K2H5T8"/>
<evidence type="ECO:0000313" key="9">
    <source>
        <dbReference type="EMBL" id="PNU18668.1"/>
    </source>
</evidence>
<evidence type="ECO:0000256" key="7">
    <source>
        <dbReference type="PIRSR" id="PIRSR600715-1"/>
    </source>
</evidence>
<feature type="transmembrane region" description="Helical" evidence="8">
    <location>
        <begin position="90"/>
        <end position="107"/>
    </location>
</feature>
<accession>A0A2K2H5T8</accession>
<keyword evidence="2" id="KW-1003">Cell membrane</keyword>
<comment type="subcellular location">
    <subcellularLocation>
        <location evidence="1">Cell membrane</location>
        <topology evidence="1">Multi-pass membrane protein</topology>
    </subcellularLocation>
</comment>
<comment type="cofactor">
    <cofactor evidence="7">
        <name>Mg(2+)</name>
        <dbReference type="ChEBI" id="CHEBI:18420"/>
    </cofactor>
</comment>
<keyword evidence="4 8" id="KW-0812">Transmembrane</keyword>
<keyword evidence="6 8" id="KW-0472">Membrane</keyword>
<dbReference type="GO" id="GO:0044038">
    <property type="term" value="P:cell wall macromolecule biosynthetic process"/>
    <property type="evidence" value="ECO:0007669"/>
    <property type="project" value="TreeGrafter"/>
</dbReference>
<dbReference type="GO" id="GO:0016780">
    <property type="term" value="F:phosphotransferase activity, for other substituted phosphate groups"/>
    <property type="evidence" value="ECO:0007669"/>
    <property type="project" value="InterPro"/>
</dbReference>
<dbReference type="PANTHER" id="PTHR22926:SF3">
    <property type="entry name" value="UNDECAPRENYL-PHOSPHATE ALPHA-N-ACETYLGLUCOSAMINYL 1-PHOSPHATE TRANSFERASE"/>
    <property type="match status" value="1"/>
</dbReference>
<feature type="transmembrane region" description="Helical" evidence="8">
    <location>
        <begin position="298"/>
        <end position="319"/>
    </location>
</feature>
<feature type="transmembrane region" description="Helical" evidence="8">
    <location>
        <begin position="166"/>
        <end position="185"/>
    </location>
</feature>
<dbReference type="InterPro" id="IPR000715">
    <property type="entry name" value="Glycosyl_transferase_4"/>
</dbReference>
<feature type="transmembrane region" description="Helical" evidence="8">
    <location>
        <begin position="142"/>
        <end position="159"/>
    </location>
</feature>
<feature type="binding site" evidence="7">
    <location>
        <position position="135"/>
    </location>
    <ligand>
        <name>Mg(2+)</name>
        <dbReference type="ChEBI" id="CHEBI:18420"/>
    </ligand>
</feature>
<keyword evidence="3 9" id="KW-0808">Transferase</keyword>
<sequence length="328" mass="35517">MLISTLFLNALLGFAGAWFMARFAFQLGLVDLPNERSSHVTPTPRGGGIGILFGLCLTGLLTHVPLLFWLPAAGLSVVSFFDDRLDLTPRLRLLLQFSAAVAVLLVANGDVAWPIRIPLFLFFAVFIVGTANFYNFMDGINGIAGITGLVTFSLVALFAHQGQAPAWMTLLAAGLAAACLGFLPFNVPRARVFMGDVGSVLLGFAYAGLVCLLSTTIPGFICLISFLFMFYADALTTLYIRKRDGEKLSQAHRRHLYQVLCNERGIAHWKVSCCYGLIQILIGGGMLLAYNRGLWWQLGWFLICGVLFLAVTTTVRAAAGRAAVEGGV</sequence>
<dbReference type="GO" id="GO:0046872">
    <property type="term" value="F:metal ion binding"/>
    <property type="evidence" value="ECO:0007669"/>
    <property type="project" value="UniProtKB-KW"/>
</dbReference>
<dbReference type="GO" id="GO:0071555">
    <property type="term" value="P:cell wall organization"/>
    <property type="evidence" value="ECO:0007669"/>
    <property type="project" value="TreeGrafter"/>
</dbReference>
<proteinExistence type="predicted"/>
<dbReference type="Pfam" id="PF00953">
    <property type="entry name" value="Glycos_transf_4"/>
    <property type="match status" value="1"/>
</dbReference>